<feature type="compositionally biased region" description="Pro residues" evidence="1">
    <location>
        <begin position="104"/>
        <end position="119"/>
    </location>
</feature>
<dbReference type="InterPro" id="IPR021773">
    <property type="entry name" value="TPC11"/>
</dbReference>
<dbReference type="GeneID" id="40743679"/>
<sequence length="1247" mass="140454">MEAYPEDYVSHNLPFIALAGLPAADQSTNASSPSTTSAAQGNGLRIADNSPPLSGPHADSILDEFLRADGASLSWSDQAITDRSGLIGFKLSSTGRSFVFPPRKAAPPPIAPSASPPGSPNLSSPTSHDLHSPLSPLSPSSPVFPDGLMTPLWLAKHQSRIPAVYLSFQTLDSDPSNDAALKNHINDTRNTIAKSGFKTRYALVLVSDDAAISPLDFEERLAAIRRATSLDPKSSCFHFDVSDSQTDLPTFVSSVLRALQPVCIDYYRDLTKHSRRKRGRASPPPLTAAASRGTSQVLTMNGWNVRYDFKLAIFAEFRQEMDVAQRHYESALEELFGPEGSLENTPSWSVRWQEARLLCDIIAFRVLRCQIWRGMTSGAAESWYNYKERMRDLIDRRGKGTDNSYGWEAWEARWAKMMAQLIEMADLPVFKPIDLSDPEEQSTGSAIYAPAEKLYSTMERMMPFHLLHHPGYWWRLACKHVMARKRKAEAIPQEDRTLPSETAAAQLASRTRTYDTYMVPQPHEEAPLSGHSTYDYLLDLQSQTERVESIMSDRGQARAVQQVKIDLAREFSRAGRYDEALQTLRPVWDSMAWRREKWFDLAVEVLELLYESAEKTGNMKLRAESAWELTYQRRSLKTRKTIDLLQCLSGAGNDEKSSHILLDTQTRLCPFTITFSFFSGEGFVGDTAACQVAVKFNGPTHMAELTLAELRVHFSTNVRSLVVNHSENDKKSISTDLKVQEEHGSAHPMAKGLLTSANLTFKPGQLRVFNLTIPLRDPDSFSATGASLVLKTSGITLEHVLSGPLDIRCSHWWLQSQDRLVRKQIPREESNAIQVLPKPPKVQLRIMNLKEQYFIGEKVSLEIQILNEEAEEVNAHVRAEGQDNADVSLDLAWRDNKNKNKTNDLDLTNLEIGRISVNESKSHVLEFMAPLELSEYTLRLEVNYRLASDSETPVIKTLESIIPFVSPFEANYDFGPRLHKGTYPNYFNLPEFSEEDQEQPKQARGMSQRWCLTSRVVSFSSEPLLVETTRLVVNRVTNNAVCDVDEQQPPEKLSRTMALKDMMDVPHILEVRKLTLEDRRPSAIELSLAVTWRRKNSREQNTTTTMLAVPSMTIPSAEPRVLCTAYIPENTDDEAITVSYMLENPSMHFLTFNLTMEANDAFAFSGSKHRSVSLTPVSRVQVEYRLFVYPVEDSTLTERQGRKGHWIWPSLRVVDAYFQKTLRVLDAEDGVQSDDRGGVGIWIPSLR</sequence>
<dbReference type="Pfam" id="PF07919">
    <property type="entry name" value="Gryzun"/>
    <property type="match status" value="1"/>
</dbReference>
<accession>A0A074X2F5</accession>
<feature type="region of interest" description="Disordered" evidence="1">
    <location>
        <begin position="25"/>
        <end position="56"/>
    </location>
</feature>
<feature type="compositionally biased region" description="Low complexity" evidence="1">
    <location>
        <begin position="120"/>
        <end position="138"/>
    </location>
</feature>
<evidence type="ECO:0000313" key="4">
    <source>
        <dbReference type="EMBL" id="KEQ79583.1"/>
    </source>
</evidence>
<evidence type="ECO:0000259" key="2">
    <source>
        <dbReference type="Pfam" id="PF07919"/>
    </source>
</evidence>
<dbReference type="RefSeq" id="XP_029755770.1">
    <property type="nucleotide sequence ID" value="XM_029901373.1"/>
</dbReference>
<reference evidence="4 5" key="1">
    <citation type="journal article" date="2014" name="BMC Genomics">
        <title>Genome sequencing of four Aureobasidium pullulans varieties: biotechnological potential, stress tolerance, and description of new species.</title>
        <authorList>
            <person name="Gostin Ar C."/>
            <person name="Ohm R.A."/>
            <person name="Kogej T."/>
            <person name="Sonjak S."/>
            <person name="Turk M."/>
            <person name="Zajc J."/>
            <person name="Zalar P."/>
            <person name="Grube M."/>
            <person name="Sun H."/>
            <person name="Han J."/>
            <person name="Sharma A."/>
            <person name="Chiniquy J."/>
            <person name="Ngan C.Y."/>
            <person name="Lipzen A."/>
            <person name="Barry K."/>
            <person name="Grigoriev I.V."/>
            <person name="Gunde-Cimerman N."/>
        </authorList>
    </citation>
    <scope>NUCLEOTIDE SEQUENCE [LARGE SCALE GENOMIC DNA]</scope>
    <source>
        <strain evidence="4 5">EXF-150</strain>
    </source>
</reference>
<dbReference type="STRING" id="1043002.A0A074X2F5"/>
<evidence type="ECO:0000256" key="1">
    <source>
        <dbReference type="SAM" id="MobiDB-lite"/>
    </source>
</evidence>
<feature type="domain" description="Gryzun putative trafficking through Golgi" evidence="2">
    <location>
        <begin position="662"/>
        <end position="1244"/>
    </location>
</feature>
<proteinExistence type="predicted"/>
<feature type="domain" description="Trafficking protein particle complex subunit 11" evidence="3">
    <location>
        <begin position="351"/>
        <end position="630"/>
    </location>
</feature>
<dbReference type="AlphaFoldDB" id="A0A074X2F5"/>
<dbReference type="EMBL" id="KL585004">
    <property type="protein sequence ID" value="KEQ79583.1"/>
    <property type="molecule type" value="Genomic_DNA"/>
</dbReference>
<dbReference type="InterPro" id="IPR012880">
    <property type="entry name" value="Gryzun"/>
</dbReference>
<evidence type="ECO:0000313" key="5">
    <source>
        <dbReference type="Proteomes" id="UP000030706"/>
    </source>
</evidence>
<gene>
    <name evidence="4" type="ORF">M438DRAFT_283266</name>
</gene>
<feature type="region of interest" description="Disordered" evidence="1">
    <location>
        <begin position="100"/>
        <end position="138"/>
    </location>
</feature>
<evidence type="ECO:0000259" key="3">
    <source>
        <dbReference type="Pfam" id="PF11817"/>
    </source>
</evidence>
<dbReference type="PANTHER" id="PTHR14374">
    <property type="entry name" value="FOIE GRAS"/>
    <property type="match status" value="1"/>
</dbReference>
<keyword evidence="5" id="KW-1185">Reference proteome</keyword>
<feature type="compositionally biased region" description="Low complexity" evidence="1">
    <location>
        <begin position="27"/>
        <end position="39"/>
    </location>
</feature>
<name>A0A074X2F5_AURPU</name>
<dbReference type="Proteomes" id="UP000030706">
    <property type="component" value="Unassembled WGS sequence"/>
</dbReference>
<evidence type="ECO:0008006" key="6">
    <source>
        <dbReference type="Google" id="ProtNLM"/>
    </source>
</evidence>
<dbReference type="OrthoDB" id="6278596at2759"/>
<dbReference type="Pfam" id="PF11817">
    <property type="entry name" value="Foie-gras_1"/>
    <property type="match status" value="1"/>
</dbReference>
<protein>
    <recommendedName>
        <fullName evidence="6">Trafficking protein particle complex subunit 11 domain-containing protein</fullName>
    </recommendedName>
</protein>
<organism evidence="4 5">
    <name type="scientific">Aureobasidium pullulans EXF-150</name>
    <dbReference type="NCBI Taxonomy" id="1043002"/>
    <lineage>
        <taxon>Eukaryota</taxon>
        <taxon>Fungi</taxon>
        <taxon>Dikarya</taxon>
        <taxon>Ascomycota</taxon>
        <taxon>Pezizomycotina</taxon>
        <taxon>Dothideomycetes</taxon>
        <taxon>Dothideomycetidae</taxon>
        <taxon>Dothideales</taxon>
        <taxon>Saccotheciaceae</taxon>
        <taxon>Aureobasidium</taxon>
    </lineage>
</organism>
<dbReference type="PANTHER" id="PTHR14374:SF0">
    <property type="entry name" value="TRAFFICKING PROTEIN PARTICLE COMPLEX SUBUNIT 11"/>
    <property type="match status" value="1"/>
</dbReference>
<dbReference type="HOGENOM" id="CLU_003572_1_0_1"/>